<evidence type="ECO:0000313" key="2">
    <source>
        <dbReference type="EMBL" id="VWX38017.1"/>
    </source>
</evidence>
<dbReference type="Pfam" id="PF12669">
    <property type="entry name" value="FeoB_associated"/>
    <property type="match status" value="1"/>
</dbReference>
<keyword evidence="1" id="KW-0812">Transmembrane</keyword>
<proteinExistence type="predicted"/>
<feature type="transmembrane region" description="Helical" evidence="1">
    <location>
        <begin position="6"/>
        <end position="23"/>
    </location>
</feature>
<protein>
    <submittedName>
        <fullName evidence="2">FeoB-associated Cys-rich membrane protein</fullName>
    </submittedName>
</protein>
<sequence length="60" mass="6675">MHLVDIMIGLIIFGYAGYSLVRFTKKAKKGKCATCEVEPTCKTACDDVNWDHVIAEALKK</sequence>
<keyword evidence="3" id="KW-1185">Reference proteome</keyword>
<dbReference type="RefSeq" id="WP_029332958.1">
    <property type="nucleotide sequence ID" value="NZ_LR732312.1"/>
</dbReference>
<organism evidence="2 3">
    <name type="scientific">Exiguobacterium oxidotolerans</name>
    <dbReference type="NCBI Taxonomy" id="223958"/>
    <lineage>
        <taxon>Bacteria</taxon>
        <taxon>Bacillati</taxon>
        <taxon>Bacillota</taxon>
        <taxon>Bacilli</taxon>
        <taxon>Bacillales</taxon>
        <taxon>Bacillales Family XII. Incertae Sedis</taxon>
        <taxon>Exiguobacterium</taxon>
    </lineage>
</organism>
<keyword evidence="1" id="KW-0472">Membrane</keyword>
<dbReference type="EMBL" id="CABWKQ010000030">
    <property type="protein sequence ID" value="VWX38017.1"/>
    <property type="molecule type" value="Genomic_DNA"/>
</dbReference>
<dbReference type="AlphaFoldDB" id="A0A653IFG8"/>
<evidence type="ECO:0000313" key="3">
    <source>
        <dbReference type="Proteomes" id="UP000439752"/>
    </source>
</evidence>
<dbReference type="Proteomes" id="UP000439752">
    <property type="component" value="Unassembled WGS sequence"/>
</dbReference>
<gene>
    <name evidence="2" type="ORF">EXIGUO9Y_360294</name>
</gene>
<evidence type="ECO:0000256" key="1">
    <source>
        <dbReference type="SAM" id="Phobius"/>
    </source>
</evidence>
<name>A0A653IFG8_9BACL</name>
<keyword evidence="1" id="KW-1133">Transmembrane helix</keyword>
<accession>A0A653IFG8</accession>
<reference evidence="2 3" key="1">
    <citation type="submission" date="2019-10" db="EMBL/GenBank/DDBJ databases">
        <authorList>
            <person name="Karimi E."/>
        </authorList>
    </citation>
    <scope>NUCLEOTIDE SEQUENCE [LARGE SCALE GENOMIC DNA]</scope>
    <source>
        <strain evidence="2">Exiguobacterium sp. 9Y</strain>
    </source>
</reference>